<accession>A0A2U9B6U0</accession>
<organism evidence="2 3">
    <name type="scientific">Scophthalmus maximus</name>
    <name type="common">Turbot</name>
    <name type="synonym">Psetta maxima</name>
    <dbReference type="NCBI Taxonomy" id="52904"/>
    <lineage>
        <taxon>Eukaryota</taxon>
        <taxon>Metazoa</taxon>
        <taxon>Chordata</taxon>
        <taxon>Craniata</taxon>
        <taxon>Vertebrata</taxon>
        <taxon>Euteleostomi</taxon>
        <taxon>Actinopterygii</taxon>
        <taxon>Neopterygii</taxon>
        <taxon>Teleostei</taxon>
        <taxon>Neoteleostei</taxon>
        <taxon>Acanthomorphata</taxon>
        <taxon>Carangaria</taxon>
        <taxon>Pleuronectiformes</taxon>
        <taxon>Pleuronectoidei</taxon>
        <taxon>Scophthalmidae</taxon>
        <taxon>Scophthalmus</taxon>
    </lineage>
</organism>
<dbReference type="AlphaFoldDB" id="A0A2U9B6U0"/>
<sequence length="121" mass="13781">MGSWGSSQQVELSVAPRTEEVAVHVKGIKKKNANQNSFRGTKSTGGYNLRKACEHRRTSERTNPFRAAEQVKNALQEGSSWRAFLVNERREDFTITTTEDSPKDKDQQTERKQFSSKVLLH</sequence>
<name>A0A2U9B6U0_SCOMX</name>
<feature type="compositionally biased region" description="Basic and acidic residues" evidence="1">
    <location>
        <begin position="100"/>
        <end position="113"/>
    </location>
</feature>
<protein>
    <submittedName>
        <fullName evidence="2">Uncharacterized protein</fullName>
    </submittedName>
</protein>
<feature type="region of interest" description="Disordered" evidence="1">
    <location>
        <begin position="92"/>
        <end position="121"/>
    </location>
</feature>
<evidence type="ECO:0000256" key="1">
    <source>
        <dbReference type="SAM" id="MobiDB-lite"/>
    </source>
</evidence>
<dbReference type="Proteomes" id="UP000246464">
    <property type="component" value="Chromosome 3"/>
</dbReference>
<reference evidence="2 3" key="1">
    <citation type="submission" date="2017-12" db="EMBL/GenBank/DDBJ databases">
        <title>Integrating genomic resources of turbot (Scophthalmus maximus) in depth evaluation of genetic and physical mapping variation across individuals.</title>
        <authorList>
            <person name="Martinez P."/>
        </authorList>
    </citation>
    <scope>NUCLEOTIDE SEQUENCE [LARGE SCALE GENOMIC DNA]</scope>
</reference>
<dbReference type="EMBL" id="CP026245">
    <property type="protein sequence ID" value="AWO99481.1"/>
    <property type="molecule type" value="Genomic_DNA"/>
</dbReference>
<evidence type="ECO:0000313" key="2">
    <source>
        <dbReference type="EMBL" id="AWO99481.1"/>
    </source>
</evidence>
<keyword evidence="3" id="KW-1185">Reference proteome</keyword>
<evidence type="ECO:0000313" key="3">
    <source>
        <dbReference type="Proteomes" id="UP000246464"/>
    </source>
</evidence>
<proteinExistence type="predicted"/>
<gene>
    <name evidence="2" type="ORF">SMAX5B_013243</name>
</gene>